<feature type="region of interest" description="Disordered" evidence="2">
    <location>
        <begin position="157"/>
        <end position="212"/>
    </location>
</feature>
<dbReference type="PATRIC" id="fig|1303.76.peg.1838"/>
<proteinExistence type="predicted"/>
<evidence type="ECO:0000256" key="1">
    <source>
        <dbReference type="SAM" id="Coils"/>
    </source>
</evidence>
<comment type="caution">
    <text evidence="3">The sequence shown here is derived from an EMBL/GenBank/DDBJ whole genome shotgun (WGS) entry which is preliminary data.</text>
</comment>
<evidence type="ECO:0000313" key="4">
    <source>
        <dbReference type="Proteomes" id="UP000070541"/>
    </source>
</evidence>
<evidence type="ECO:0000256" key="2">
    <source>
        <dbReference type="SAM" id="MobiDB-lite"/>
    </source>
</evidence>
<dbReference type="AlphaFoldDB" id="A0A139M677"/>
<keyword evidence="1" id="KW-0175">Coiled coil</keyword>
<feature type="compositionally biased region" description="Basic and acidic residues" evidence="2">
    <location>
        <begin position="202"/>
        <end position="212"/>
    </location>
</feature>
<dbReference type="EMBL" id="LQOG01000046">
    <property type="protein sequence ID" value="KXT59153.1"/>
    <property type="molecule type" value="Genomic_DNA"/>
</dbReference>
<feature type="coiled-coil region" evidence="1">
    <location>
        <begin position="24"/>
        <end position="119"/>
    </location>
</feature>
<feature type="compositionally biased region" description="Basic and acidic residues" evidence="2">
    <location>
        <begin position="157"/>
        <end position="175"/>
    </location>
</feature>
<evidence type="ECO:0008006" key="5">
    <source>
        <dbReference type="Google" id="ProtNLM"/>
    </source>
</evidence>
<accession>A0A139M677</accession>
<organism evidence="3 4">
    <name type="scientific">Streptococcus oralis</name>
    <dbReference type="NCBI Taxonomy" id="1303"/>
    <lineage>
        <taxon>Bacteria</taxon>
        <taxon>Bacillati</taxon>
        <taxon>Bacillota</taxon>
        <taxon>Bacilli</taxon>
        <taxon>Lactobacillales</taxon>
        <taxon>Streptococcaceae</taxon>
        <taxon>Streptococcus</taxon>
    </lineage>
</organism>
<name>A0A139M677_STROR</name>
<feature type="compositionally biased region" description="Polar residues" evidence="2">
    <location>
        <begin position="183"/>
        <end position="194"/>
    </location>
</feature>
<evidence type="ECO:0000313" key="3">
    <source>
        <dbReference type="EMBL" id="KXT59153.1"/>
    </source>
</evidence>
<dbReference type="Proteomes" id="UP000070541">
    <property type="component" value="Unassembled WGS sequence"/>
</dbReference>
<reference evidence="3 4" key="1">
    <citation type="submission" date="2016-01" db="EMBL/GenBank/DDBJ databases">
        <title>Highly variable Streptococcus oralis are common among viridans streptococci isolated from primates.</title>
        <authorList>
            <person name="Denapaite D."/>
            <person name="Rieger M."/>
            <person name="Koendgen S."/>
            <person name="Brueckner R."/>
            <person name="Ochigava I."/>
            <person name="Kappeler P."/>
            <person name="Maetz-Rensing K."/>
            <person name="Leendertz F."/>
            <person name="Hakenbeck R."/>
        </authorList>
    </citation>
    <scope>NUCLEOTIDE SEQUENCE [LARGE SCALE GENOMIC DNA]</scope>
    <source>
        <strain evidence="3 4">DD05</strain>
    </source>
</reference>
<protein>
    <recommendedName>
        <fullName evidence="5">DivIVA protein</fullName>
    </recommendedName>
</protein>
<sequence length="228" mass="26879">MRLKKTLFGNYRAKEVEDCIEALEEGFDREIQKKNEKIESLRKKIDSMKNQEKEIGEAVIYAKSLVIEAHDRAEKEAKEVLEKAQKDYLDTRESILEEIDTLTKKRAEAERLYNLQKEKIKNIISRIDDFLELDDIDGKPKDIKKIQELRKELERPEEVAKEKEEVVPEREKVHLEQPLAKTGTDSTIPVSYITSRRAKPKKKDEDKLDDDKGKRIKRLSRIKRDNFL</sequence>
<gene>
    <name evidence="3" type="ORF">SORDD05_01754</name>
</gene>
<dbReference type="RefSeq" id="WP_061419210.1">
    <property type="nucleotide sequence ID" value="NZ_KQ969040.1"/>
</dbReference>